<feature type="domain" description="Extradiol ring-cleavage dioxygenase class III enzyme subunit B" evidence="7">
    <location>
        <begin position="23"/>
        <end position="233"/>
    </location>
</feature>
<evidence type="ECO:0000256" key="2">
    <source>
        <dbReference type="ARBA" id="ARBA00007581"/>
    </source>
</evidence>
<dbReference type="InterPro" id="IPR004183">
    <property type="entry name" value="Xdiol_dOase_suB"/>
</dbReference>
<evidence type="ECO:0000313" key="9">
    <source>
        <dbReference type="Proteomes" id="UP000298180"/>
    </source>
</evidence>
<dbReference type="SUPFAM" id="SSF53213">
    <property type="entry name" value="LigB-like"/>
    <property type="match status" value="1"/>
</dbReference>
<accession>A0A4Z0C390</accession>
<dbReference type="PIRSF" id="PIRSF006157">
    <property type="entry name" value="Doxgns_DODA"/>
    <property type="match status" value="1"/>
</dbReference>
<keyword evidence="5 8" id="KW-0560">Oxidoreductase</keyword>
<dbReference type="Gene3D" id="3.40.830.10">
    <property type="entry name" value="LigB-like"/>
    <property type="match status" value="1"/>
</dbReference>
<comment type="cofactor">
    <cofactor evidence="1">
        <name>Zn(2+)</name>
        <dbReference type="ChEBI" id="CHEBI:29105"/>
    </cofactor>
</comment>
<dbReference type="GO" id="GO:0050297">
    <property type="term" value="F:stizolobate synthase activity"/>
    <property type="evidence" value="ECO:0007669"/>
    <property type="project" value="UniProtKB-EC"/>
</dbReference>
<comment type="caution">
    <text evidence="8">The sequence shown here is derived from an EMBL/GenBank/DDBJ whole genome shotgun (WGS) entry which is preliminary data.</text>
</comment>
<dbReference type="GO" id="GO:0008270">
    <property type="term" value="F:zinc ion binding"/>
    <property type="evidence" value="ECO:0007669"/>
    <property type="project" value="InterPro"/>
</dbReference>
<feature type="region of interest" description="Disordered" evidence="6">
    <location>
        <begin position="266"/>
        <end position="287"/>
    </location>
</feature>
<evidence type="ECO:0000256" key="1">
    <source>
        <dbReference type="ARBA" id="ARBA00001947"/>
    </source>
</evidence>
<proteinExistence type="inferred from homology"/>
<keyword evidence="9" id="KW-1185">Reference proteome</keyword>
<evidence type="ECO:0000313" key="8">
    <source>
        <dbReference type="EMBL" id="TFZ05412.1"/>
    </source>
</evidence>
<dbReference type="PANTHER" id="PTHR30096">
    <property type="entry name" value="4,5-DOPA DIOXYGENASE EXTRADIOL-LIKE PROTEIN"/>
    <property type="match status" value="1"/>
</dbReference>
<sequence length="287" mass="31210">MPDSTLMPAAFIGHGSPMNTLQVNRFTQAWRDFGRSLPRPRAILAVSAHWFIHGSAVTAMRQPRVIHDFFGFPRELFEFDYPAPGAPDVAQEVAEVVKPAYVGLDEDSWGLDHGTWSVLAHVFPDADVPVVQLSIHADESIQYHVDLGAKLAPLRERGVLVVRSGNVVHNLRRIDWNRQDSAYDWGERFDAEVRGIMTTRPGDIASVERHPDFPLAVPTAEHFLPLAYLCGLCAAAGQPAAPFAEGGTMGSLTMTSYALGCAVPPARGEGSASMPPPGEVPPEQTNI</sequence>
<protein>
    <submittedName>
        <fullName evidence="8">4,5-DOPA dioxygenase extradiol</fullName>
        <ecNumber evidence="8">1.13.11.29</ecNumber>
    </submittedName>
</protein>
<gene>
    <name evidence="8" type="primary">ygiD</name>
    <name evidence="8" type="ORF">EZ313_01695</name>
</gene>
<organism evidence="8 9">
    <name type="scientific">Ramlibacter henchirensis</name>
    <dbReference type="NCBI Taxonomy" id="204072"/>
    <lineage>
        <taxon>Bacteria</taxon>
        <taxon>Pseudomonadati</taxon>
        <taxon>Pseudomonadota</taxon>
        <taxon>Betaproteobacteria</taxon>
        <taxon>Burkholderiales</taxon>
        <taxon>Comamonadaceae</taxon>
        <taxon>Ramlibacter</taxon>
    </lineage>
</organism>
<evidence type="ECO:0000256" key="4">
    <source>
        <dbReference type="ARBA" id="ARBA00022833"/>
    </source>
</evidence>
<dbReference type="OrthoDB" id="9790889at2"/>
<keyword evidence="8" id="KW-0223">Dioxygenase</keyword>
<evidence type="ECO:0000256" key="3">
    <source>
        <dbReference type="ARBA" id="ARBA00022723"/>
    </source>
</evidence>
<dbReference type="AlphaFoldDB" id="A0A4Z0C390"/>
<keyword evidence="3" id="KW-0479">Metal-binding</keyword>
<evidence type="ECO:0000259" key="7">
    <source>
        <dbReference type="Pfam" id="PF02900"/>
    </source>
</evidence>
<comment type="similarity">
    <text evidence="2">Belongs to the DODA-type extradiol aromatic ring-opening dioxygenase family.</text>
</comment>
<evidence type="ECO:0000256" key="5">
    <source>
        <dbReference type="ARBA" id="ARBA00023002"/>
    </source>
</evidence>
<keyword evidence="4" id="KW-0862">Zinc</keyword>
<reference evidence="8 9" key="1">
    <citation type="submission" date="2019-03" db="EMBL/GenBank/DDBJ databases">
        <title>Ramlibacter henchirensis DSM 14656, whole genome shotgun sequence.</title>
        <authorList>
            <person name="Zhang X."/>
            <person name="Feng G."/>
            <person name="Zhu H."/>
        </authorList>
    </citation>
    <scope>NUCLEOTIDE SEQUENCE [LARGE SCALE GENOMIC DNA]</scope>
    <source>
        <strain evidence="8 9">DSM 14656</strain>
    </source>
</reference>
<dbReference type="PANTHER" id="PTHR30096:SF0">
    <property type="entry name" value="4,5-DOPA DIOXYGENASE EXTRADIOL-LIKE PROTEIN"/>
    <property type="match status" value="1"/>
</dbReference>
<dbReference type="EMBL" id="SMLM01000001">
    <property type="protein sequence ID" value="TFZ05412.1"/>
    <property type="molecule type" value="Genomic_DNA"/>
</dbReference>
<dbReference type="RefSeq" id="WP_135261493.1">
    <property type="nucleotide sequence ID" value="NZ_SMLM01000001.1"/>
</dbReference>
<evidence type="ECO:0000256" key="6">
    <source>
        <dbReference type="SAM" id="MobiDB-lite"/>
    </source>
</evidence>
<name>A0A4Z0C390_9BURK</name>
<dbReference type="GO" id="GO:0008198">
    <property type="term" value="F:ferrous iron binding"/>
    <property type="evidence" value="ECO:0007669"/>
    <property type="project" value="InterPro"/>
</dbReference>
<dbReference type="EC" id="1.13.11.29" evidence="8"/>
<dbReference type="CDD" id="cd07363">
    <property type="entry name" value="45_DOPA_Dioxygenase"/>
    <property type="match status" value="1"/>
</dbReference>
<dbReference type="NCBIfam" id="NF007914">
    <property type="entry name" value="PRK10628.1"/>
    <property type="match status" value="1"/>
</dbReference>
<dbReference type="Proteomes" id="UP000298180">
    <property type="component" value="Unassembled WGS sequence"/>
</dbReference>
<dbReference type="Pfam" id="PF02900">
    <property type="entry name" value="LigB"/>
    <property type="match status" value="1"/>
</dbReference>
<dbReference type="InterPro" id="IPR014436">
    <property type="entry name" value="Extradiol_dOase_DODA"/>
</dbReference>